<dbReference type="Proteomes" id="UP001159428">
    <property type="component" value="Unassembled WGS sequence"/>
</dbReference>
<protein>
    <submittedName>
        <fullName evidence="1">Uncharacterized protein</fullName>
    </submittedName>
</protein>
<evidence type="ECO:0000313" key="1">
    <source>
        <dbReference type="EMBL" id="CAH3134163.1"/>
    </source>
</evidence>
<comment type="caution">
    <text evidence="1">The sequence shown here is derived from an EMBL/GenBank/DDBJ whole genome shotgun (WGS) entry which is preliminary data.</text>
</comment>
<name>A0AAU9X2L9_9CNID</name>
<feature type="non-terminal residue" evidence="1">
    <location>
        <position position="1"/>
    </location>
</feature>
<proteinExistence type="predicted"/>
<accession>A0AAU9X2L9</accession>
<keyword evidence="2" id="KW-1185">Reference proteome</keyword>
<sequence length="204" mass="23015">GLINLRGGILTFLADTLERNKAAGLKEDFYSKHYGINSRTVLLESPYFDPCEQLVQDIMHVFLEGILCEIRLLLNYCINEIKVFKLIDLNSRIQGFPYGFSNSKIKPAVILDKDLQQGPSTNTGQSATQMWLLCSVNVLFPSLKLSLCFAHKISIAATVYLKKAIKDHLTLFKTVHKDIDITPKQLYLVQLPSLTLKFGPLIRS</sequence>
<dbReference type="EMBL" id="CALNXJ010000028">
    <property type="protein sequence ID" value="CAH3134163.1"/>
    <property type="molecule type" value="Genomic_DNA"/>
</dbReference>
<gene>
    <name evidence="1" type="ORF">PMEA_00015754</name>
</gene>
<feature type="non-terminal residue" evidence="1">
    <location>
        <position position="204"/>
    </location>
</feature>
<evidence type="ECO:0000313" key="2">
    <source>
        <dbReference type="Proteomes" id="UP001159428"/>
    </source>
</evidence>
<dbReference type="AlphaFoldDB" id="A0AAU9X2L9"/>
<reference evidence="1 2" key="1">
    <citation type="submission" date="2022-05" db="EMBL/GenBank/DDBJ databases">
        <authorList>
            <consortium name="Genoscope - CEA"/>
            <person name="William W."/>
        </authorList>
    </citation>
    <scope>NUCLEOTIDE SEQUENCE [LARGE SCALE GENOMIC DNA]</scope>
</reference>
<organism evidence="1 2">
    <name type="scientific">Pocillopora meandrina</name>
    <dbReference type="NCBI Taxonomy" id="46732"/>
    <lineage>
        <taxon>Eukaryota</taxon>
        <taxon>Metazoa</taxon>
        <taxon>Cnidaria</taxon>
        <taxon>Anthozoa</taxon>
        <taxon>Hexacorallia</taxon>
        <taxon>Scleractinia</taxon>
        <taxon>Astrocoeniina</taxon>
        <taxon>Pocilloporidae</taxon>
        <taxon>Pocillopora</taxon>
    </lineage>
</organism>